<dbReference type="EnsemblBacteria" id="ABC21593">
    <property type="protein sequence ID" value="ABC21593"/>
    <property type="gene ID" value="Rru_A0789"/>
</dbReference>
<organism evidence="10 11">
    <name type="scientific">Rhodospirillum rubrum (strain ATCC 11170 / ATH 1.1.1 / DSM 467 / LMG 4362 / NCIMB 8255 / S1)</name>
    <dbReference type="NCBI Taxonomy" id="269796"/>
    <lineage>
        <taxon>Bacteria</taxon>
        <taxon>Pseudomonadati</taxon>
        <taxon>Pseudomonadota</taxon>
        <taxon>Alphaproteobacteria</taxon>
        <taxon>Rhodospirillales</taxon>
        <taxon>Rhodospirillaceae</taxon>
        <taxon>Rhodospirillum</taxon>
    </lineage>
</organism>
<gene>
    <name evidence="10" type="ordered locus">Rru_A0789</name>
</gene>
<keyword evidence="7 8" id="KW-0472">Membrane</keyword>
<reference evidence="10 11" key="1">
    <citation type="journal article" date="2011" name="Stand. Genomic Sci.">
        <title>Complete genome sequence of Rhodospirillum rubrum type strain (S1).</title>
        <authorList>
            <person name="Munk A.C."/>
            <person name="Copeland A."/>
            <person name="Lucas S."/>
            <person name="Lapidus A."/>
            <person name="Del Rio T.G."/>
            <person name="Barry K."/>
            <person name="Detter J.C."/>
            <person name="Hammon N."/>
            <person name="Israni S."/>
            <person name="Pitluck S."/>
            <person name="Brettin T."/>
            <person name="Bruce D."/>
            <person name="Han C."/>
            <person name="Tapia R."/>
            <person name="Gilna P."/>
            <person name="Schmutz J."/>
            <person name="Larimer F."/>
            <person name="Land M."/>
            <person name="Kyrpides N.C."/>
            <person name="Mavromatis K."/>
            <person name="Richardson P."/>
            <person name="Rohde M."/>
            <person name="Goker M."/>
            <person name="Klenk H.P."/>
            <person name="Zhang Y."/>
            <person name="Roberts G.P."/>
            <person name="Reslewic S."/>
            <person name="Schwartz D.C."/>
        </authorList>
    </citation>
    <scope>NUCLEOTIDE SEQUENCE [LARGE SCALE GENOMIC DNA]</scope>
    <source>
        <strain evidence="11">ATCC 11170 / ATH 1.1.1 / DSM 467 / LMG 4362 / NCIMB 8255 / S1</strain>
    </source>
</reference>
<keyword evidence="6 8" id="KW-1133">Transmembrane helix</keyword>
<dbReference type="InterPro" id="IPR035906">
    <property type="entry name" value="MetI-like_sf"/>
</dbReference>
<dbReference type="FunFam" id="1.10.3720.10:FF:000002">
    <property type="entry name" value="D-methionine ABC transporter permease MetI"/>
    <property type="match status" value="1"/>
</dbReference>
<dbReference type="InterPro" id="IPR051322">
    <property type="entry name" value="AA_ABC_Transporter_Permease"/>
</dbReference>
<protein>
    <submittedName>
        <fullName evidence="10">Binding-protein-dependent transport systems inner membrane component</fullName>
    </submittedName>
</protein>
<keyword evidence="3 8" id="KW-0813">Transport</keyword>
<evidence type="ECO:0000256" key="8">
    <source>
        <dbReference type="RuleBase" id="RU363032"/>
    </source>
</evidence>
<dbReference type="Gene3D" id="1.10.3720.10">
    <property type="entry name" value="MetI-like"/>
    <property type="match status" value="1"/>
</dbReference>
<evidence type="ECO:0000256" key="2">
    <source>
        <dbReference type="ARBA" id="ARBA00007069"/>
    </source>
</evidence>
<name>Q2RWA2_RHORT</name>
<dbReference type="Proteomes" id="UP000001929">
    <property type="component" value="Chromosome"/>
</dbReference>
<evidence type="ECO:0000256" key="1">
    <source>
        <dbReference type="ARBA" id="ARBA00004651"/>
    </source>
</evidence>
<evidence type="ECO:0000256" key="6">
    <source>
        <dbReference type="ARBA" id="ARBA00022989"/>
    </source>
</evidence>
<feature type="transmembrane region" description="Helical" evidence="8">
    <location>
        <begin position="17"/>
        <end position="39"/>
    </location>
</feature>
<dbReference type="PATRIC" id="fig|269796.9.peg.842"/>
<evidence type="ECO:0000256" key="7">
    <source>
        <dbReference type="ARBA" id="ARBA00023136"/>
    </source>
</evidence>
<dbReference type="STRING" id="269796.Rru_A0789"/>
<keyword evidence="5 8" id="KW-0812">Transmembrane</keyword>
<feature type="transmembrane region" description="Helical" evidence="8">
    <location>
        <begin position="82"/>
        <end position="105"/>
    </location>
</feature>
<dbReference type="InterPro" id="IPR000515">
    <property type="entry name" value="MetI-like"/>
</dbReference>
<comment type="similarity">
    <text evidence="2">Belongs to the binding-protein-dependent transport system permease family. CysTW subfamily.</text>
</comment>
<dbReference type="PANTHER" id="PTHR30450">
    <property type="entry name" value="ABC TRANSPORTER PERMEASE"/>
    <property type="match status" value="1"/>
</dbReference>
<feature type="transmembrane region" description="Helical" evidence="8">
    <location>
        <begin position="51"/>
        <end position="76"/>
    </location>
</feature>
<evidence type="ECO:0000313" key="10">
    <source>
        <dbReference type="EMBL" id="ABC21593.1"/>
    </source>
</evidence>
<dbReference type="eggNOG" id="COG2011">
    <property type="taxonomic scope" value="Bacteria"/>
</dbReference>
<dbReference type="KEGG" id="rru:Rru_A0789"/>
<dbReference type="PhylomeDB" id="Q2RWA2"/>
<feature type="transmembrane region" description="Helical" evidence="8">
    <location>
        <begin position="146"/>
        <end position="168"/>
    </location>
</feature>
<sequence length="225" mass="23158">MSPHLIQSLLESLSETLIMVGASSLLATVFGVPLGVLLLVTGKGQILERPLFNKVAGAIVNATRSTPFIILMVAIIPLTRLIVGTSIGTAAATVPLVIAAVPFVARLVEASLREVDTGLVEAAQAMGASPGQIITKVMLPEAMPGITAGLTITVVSLIGYSAMAGAVGGGGLGDLGIRYGYQRFQAEVMVAVVVVLIALVTVVQAAGDRLATRLNKRVVRQGPRL</sequence>
<dbReference type="HOGENOM" id="CLU_077375_0_1_5"/>
<comment type="subcellular location">
    <subcellularLocation>
        <location evidence="1 8">Cell membrane</location>
        <topology evidence="1 8">Multi-pass membrane protein</topology>
    </subcellularLocation>
</comment>
<feature type="domain" description="ABC transmembrane type-1" evidence="9">
    <location>
        <begin position="13"/>
        <end position="205"/>
    </location>
</feature>
<dbReference type="RefSeq" id="WP_011388547.1">
    <property type="nucleotide sequence ID" value="NC_007643.1"/>
</dbReference>
<feature type="transmembrane region" description="Helical" evidence="8">
    <location>
        <begin position="188"/>
        <end position="207"/>
    </location>
</feature>
<evidence type="ECO:0000256" key="3">
    <source>
        <dbReference type="ARBA" id="ARBA00022448"/>
    </source>
</evidence>
<dbReference type="SUPFAM" id="SSF161098">
    <property type="entry name" value="MetI-like"/>
    <property type="match status" value="1"/>
</dbReference>
<accession>Q2RWA2</accession>
<dbReference type="Pfam" id="PF00528">
    <property type="entry name" value="BPD_transp_1"/>
    <property type="match status" value="1"/>
</dbReference>
<evidence type="ECO:0000313" key="11">
    <source>
        <dbReference type="Proteomes" id="UP000001929"/>
    </source>
</evidence>
<keyword evidence="4" id="KW-1003">Cell membrane</keyword>
<dbReference type="PROSITE" id="PS50928">
    <property type="entry name" value="ABC_TM1"/>
    <property type="match status" value="1"/>
</dbReference>
<dbReference type="GO" id="GO:0048473">
    <property type="term" value="P:D-methionine transmembrane transport"/>
    <property type="evidence" value="ECO:0007669"/>
    <property type="project" value="TreeGrafter"/>
</dbReference>
<dbReference type="GO" id="GO:0005886">
    <property type="term" value="C:plasma membrane"/>
    <property type="evidence" value="ECO:0007669"/>
    <property type="project" value="UniProtKB-SubCell"/>
</dbReference>
<dbReference type="CDD" id="cd06261">
    <property type="entry name" value="TM_PBP2"/>
    <property type="match status" value="1"/>
</dbReference>
<dbReference type="PANTHER" id="PTHR30450:SF1">
    <property type="entry name" value="D-METHIONINE TRANSPORT SYSTEM PERMEASE PROTEIN METI-RELATED"/>
    <property type="match status" value="1"/>
</dbReference>
<proteinExistence type="inferred from homology"/>
<evidence type="ECO:0000256" key="4">
    <source>
        <dbReference type="ARBA" id="ARBA00022475"/>
    </source>
</evidence>
<dbReference type="AlphaFoldDB" id="Q2RWA2"/>
<dbReference type="NCBIfam" id="NF008049">
    <property type="entry name" value="PRK10782.1"/>
    <property type="match status" value="1"/>
</dbReference>
<evidence type="ECO:0000259" key="9">
    <source>
        <dbReference type="PROSITE" id="PS50928"/>
    </source>
</evidence>
<keyword evidence="11" id="KW-1185">Reference proteome</keyword>
<dbReference type="EMBL" id="CP000230">
    <property type="protein sequence ID" value="ABC21593.1"/>
    <property type="molecule type" value="Genomic_DNA"/>
</dbReference>
<evidence type="ECO:0000256" key="5">
    <source>
        <dbReference type="ARBA" id="ARBA00022692"/>
    </source>
</evidence>